<dbReference type="InterPro" id="IPR012338">
    <property type="entry name" value="Beta-lactam/transpept-like"/>
</dbReference>
<dbReference type="PANTHER" id="PTHR46520:SF1">
    <property type="entry name" value="SERINE BETA-LACTAMASE-LIKE PROTEIN LACTB, MITOCHONDRIAL"/>
    <property type="match status" value="1"/>
</dbReference>
<keyword evidence="3" id="KW-1185">Reference proteome</keyword>
<keyword evidence="2" id="KW-0378">Hydrolase</keyword>
<dbReference type="Proteomes" id="UP001172082">
    <property type="component" value="Unassembled WGS sequence"/>
</dbReference>
<proteinExistence type="predicted"/>
<comment type="caution">
    <text evidence="2">The sequence shown here is derived from an EMBL/GenBank/DDBJ whole genome shotgun (WGS) entry which is preliminary data.</text>
</comment>
<protein>
    <submittedName>
        <fullName evidence="2">Serine hydrolase domain-containing protein</fullName>
        <ecNumber evidence="2">3.1.1.103</ecNumber>
    </submittedName>
</protein>
<sequence>MKKIYVIGFVILSIFPVWKFYDHFSWAEIPLNEQVLTSEGIQSHSYLEETMKARAYLSTLPTKIDVPSVSVSVGINNKIIWSQAVGYANIEEKEKATIQTRYRIGSTSKSLTATGIARLVHRNQLNLDDLVGRSIPNYPMKRWNFTTRQLLSHTAGIGHYQELRGYGAFISICNCRTFETVTKSLNVFNNLQLQYEPGTNFKYSSFDMILASAVIEKRSKQSFLDFMDTEVFVPLNMSSTEGDHSKPSVDHLATFYESKNSRFREWRTLNLVANDINLSYKWAGGGFLSTPTDLVRLGNAWLNDTAFIAKDIRETFFTPQQLKNGKINEQNYALGWRSDKEYQSKNLFDGQKTVWAVHHGGVSQGAMNYLVLFPEYNLTINGTINTNTPTFNVFASEVTKLANFFLIEIDKKNVPPEN</sequence>
<dbReference type="GO" id="GO:0016787">
    <property type="term" value="F:hydrolase activity"/>
    <property type="evidence" value="ECO:0007669"/>
    <property type="project" value="UniProtKB-KW"/>
</dbReference>
<feature type="domain" description="Beta-lactamase-related" evidence="1">
    <location>
        <begin position="56"/>
        <end position="390"/>
    </location>
</feature>
<dbReference type="InterPro" id="IPR052794">
    <property type="entry name" value="Mito_Ser_Protease_LACTB"/>
</dbReference>
<name>A0ABT8KNH3_9BACT</name>
<dbReference type="Gene3D" id="3.40.710.10">
    <property type="entry name" value="DD-peptidase/beta-lactamase superfamily"/>
    <property type="match status" value="1"/>
</dbReference>
<dbReference type="EC" id="3.1.1.103" evidence="2"/>
<dbReference type="InterPro" id="IPR001466">
    <property type="entry name" value="Beta-lactam-related"/>
</dbReference>
<evidence type="ECO:0000259" key="1">
    <source>
        <dbReference type="Pfam" id="PF00144"/>
    </source>
</evidence>
<dbReference type="SUPFAM" id="SSF56601">
    <property type="entry name" value="beta-lactamase/transpeptidase-like"/>
    <property type="match status" value="1"/>
</dbReference>
<dbReference type="EMBL" id="JAUJEA010000004">
    <property type="protein sequence ID" value="MDN5202264.1"/>
    <property type="molecule type" value="Genomic_DNA"/>
</dbReference>
<accession>A0ABT8KNH3</accession>
<evidence type="ECO:0000313" key="3">
    <source>
        <dbReference type="Proteomes" id="UP001172082"/>
    </source>
</evidence>
<evidence type="ECO:0000313" key="2">
    <source>
        <dbReference type="EMBL" id="MDN5202264.1"/>
    </source>
</evidence>
<gene>
    <name evidence="2" type="ORF">QQ008_12840</name>
</gene>
<dbReference type="Pfam" id="PF00144">
    <property type="entry name" value="Beta-lactamase"/>
    <property type="match status" value="1"/>
</dbReference>
<reference evidence="2" key="1">
    <citation type="submission" date="2023-06" db="EMBL/GenBank/DDBJ databases">
        <title>Genomic of Parafulvivirga corallium.</title>
        <authorList>
            <person name="Wang G."/>
        </authorList>
    </citation>
    <scope>NUCLEOTIDE SEQUENCE</scope>
    <source>
        <strain evidence="2">BMA10</strain>
    </source>
</reference>
<dbReference type="PANTHER" id="PTHR46520">
    <property type="entry name" value="SERINE BETA-LACTAMASE-LIKE PROTEIN LACTB, MITOCHONDRIAL"/>
    <property type="match status" value="1"/>
</dbReference>
<dbReference type="RefSeq" id="WP_346752290.1">
    <property type="nucleotide sequence ID" value="NZ_JAUJEA010000004.1"/>
</dbReference>
<organism evidence="2 3">
    <name type="scientific">Splendidivirga corallicola</name>
    <dbReference type="NCBI Taxonomy" id="3051826"/>
    <lineage>
        <taxon>Bacteria</taxon>
        <taxon>Pseudomonadati</taxon>
        <taxon>Bacteroidota</taxon>
        <taxon>Cytophagia</taxon>
        <taxon>Cytophagales</taxon>
        <taxon>Splendidivirgaceae</taxon>
        <taxon>Splendidivirga</taxon>
    </lineage>
</organism>